<reference evidence="6" key="1">
    <citation type="submission" date="2019-10" db="EMBL/GenBank/DDBJ databases">
        <authorList>
            <person name="Zhang R."/>
            <person name="Pan Y."/>
            <person name="Wang J."/>
            <person name="Ma R."/>
            <person name="Yu S."/>
        </authorList>
    </citation>
    <scope>NUCLEOTIDE SEQUENCE</scope>
    <source>
        <strain evidence="6">LA-IB0</strain>
        <tissue evidence="6">Leaf</tissue>
    </source>
</reference>
<organism evidence="6 7">
    <name type="scientific">Buddleja alternifolia</name>
    <dbReference type="NCBI Taxonomy" id="168488"/>
    <lineage>
        <taxon>Eukaryota</taxon>
        <taxon>Viridiplantae</taxon>
        <taxon>Streptophyta</taxon>
        <taxon>Embryophyta</taxon>
        <taxon>Tracheophyta</taxon>
        <taxon>Spermatophyta</taxon>
        <taxon>Magnoliopsida</taxon>
        <taxon>eudicotyledons</taxon>
        <taxon>Gunneridae</taxon>
        <taxon>Pentapetalae</taxon>
        <taxon>asterids</taxon>
        <taxon>lamiids</taxon>
        <taxon>Lamiales</taxon>
        <taxon>Scrophulariaceae</taxon>
        <taxon>Buddlejeae</taxon>
        <taxon>Buddleja</taxon>
    </lineage>
</organism>
<dbReference type="EMBL" id="WHWC01000014">
    <property type="protein sequence ID" value="KAG8369366.1"/>
    <property type="molecule type" value="Genomic_DNA"/>
</dbReference>
<dbReference type="AlphaFoldDB" id="A0AAV6WFR0"/>
<dbReference type="Pfam" id="PF10551">
    <property type="entry name" value="MULE"/>
    <property type="match status" value="1"/>
</dbReference>
<dbReference type="GO" id="GO:0003677">
    <property type="term" value="F:DNA binding"/>
    <property type="evidence" value="ECO:0007669"/>
    <property type="project" value="UniProtKB-KW"/>
</dbReference>
<dbReference type="PANTHER" id="PTHR31973">
    <property type="entry name" value="POLYPROTEIN, PUTATIVE-RELATED"/>
    <property type="match status" value="1"/>
</dbReference>
<evidence type="ECO:0000313" key="7">
    <source>
        <dbReference type="Proteomes" id="UP000826271"/>
    </source>
</evidence>
<dbReference type="PANTHER" id="PTHR31973:SF191">
    <property type="entry name" value="OS05G0489400 PROTEIN"/>
    <property type="match status" value="1"/>
</dbReference>
<feature type="compositionally biased region" description="Basic residues" evidence="4">
    <location>
        <begin position="262"/>
        <end position="272"/>
    </location>
</feature>
<evidence type="ECO:0000313" key="6">
    <source>
        <dbReference type="EMBL" id="KAG8369366.1"/>
    </source>
</evidence>
<keyword evidence="7" id="KW-1185">Reference proteome</keyword>
<proteinExistence type="predicted"/>
<feature type="region of interest" description="Disordered" evidence="4">
    <location>
        <begin position="243"/>
        <end position="272"/>
    </location>
</feature>
<dbReference type="GO" id="GO:0006313">
    <property type="term" value="P:DNA transposition"/>
    <property type="evidence" value="ECO:0007669"/>
    <property type="project" value="InterPro"/>
</dbReference>
<keyword evidence="2" id="KW-0238">DNA-binding</keyword>
<evidence type="ECO:0000259" key="5">
    <source>
        <dbReference type="Pfam" id="PF10551"/>
    </source>
</evidence>
<evidence type="ECO:0000256" key="3">
    <source>
        <dbReference type="ARBA" id="ARBA00023172"/>
    </source>
</evidence>
<dbReference type="InterPro" id="IPR001207">
    <property type="entry name" value="Transposase_mutator"/>
</dbReference>
<name>A0AAV6WFR0_9LAMI</name>
<evidence type="ECO:0000256" key="1">
    <source>
        <dbReference type="ARBA" id="ARBA00022578"/>
    </source>
</evidence>
<dbReference type="Proteomes" id="UP000826271">
    <property type="component" value="Unassembled WGS sequence"/>
</dbReference>
<keyword evidence="1" id="KW-0815">Transposition</keyword>
<gene>
    <name evidence="6" type="ORF">BUALT_Bualt14G0003800</name>
</gene>
<evidence type="ECO:0000256" key="4">
    <source>
        <dbReference type="SAM" id="MobiDB-lite"/>
    </source>
</evidence>
<accession>A0AAV6WFR0</accession>
<comment type="caution">
    <text evidence="6">The sequence shown here is derived from an EMBL/GenBank/DDBJ whole genome shotgun (WGS) entry which is preliminary data.</text>
</comment>
<feature type="domain" description="MULE transposase" evidence="5">
    <location>
        <begin position="42"/>
        <end position="136"/>
    </location>
</feature>
<evidence type="ECO:0000256" key="2">
    <source>
        <dbReference type="ARBA" id="ARBA00023125"/>
    </source>
</evidence>
<dbReference type="GO" id="GO:0004803">
    <property type="term" value="F:transposase activity"/>
    <property type="evidence" value="ECO:0007669"/>
    <property type="project" value="InterPro"/>
</dbReference>
<dbReference type="InterPro" id="IPR018289">
    <property type="entry name" value="MULE_transposase_dom"/>
</dbReference>
<protein>
    <recommendedName>
        <fullName evidence="5">MULE transposase domain-containing protein</fullName>
    </recommendedName>
</protein>
<sequence>MFIIIMVQDDKTRESGRKKIGKFNVYFDALKQGFLTGCRPAIHVDRCYLKGPYSGILLTTLLIDPNNSLYPIGYVVVSRTTKEAWEWFLGLLKDGLGIERLDFVTFISDKQRGLIPAFELVFPGAENRFCVRHLRENFKKARFRGLTFKPALWNAVAAATVREYELRMKKRGELDETSLKWFNDKPPSHWTHLVVKSLVTLYMSPIVWPYNWQFTIMLLHLPMVLSYGKKLVSFHPFLPNSEGNGERLARERSLGTNEPRNNAKRGRRRKGPVRIKKQLFKVQCHYCGNPGHNQLGSKKRKADIAACLSRDFASPINANVENAIGNDATPFGKTPVLSQFRPPSPVVEPTTMPTPVPQPRVNIAPNHPILSQSPIVNSQGGVQILIGRGGGQ</sequence>
<keyword evidence="3" id="KW-0233">DNA recombination</keyword>
<feature type="compositionally biased region" description="Basic and acidic residues" evidence="4">
    <location>
        <begin position="244"/>
        <end position="253"/>
    </location>
</feature>
<dbReference type="PROSITE" id="PS01007">
    <property type="entry name" value="TRANSPOSASE_MUTATOR"/>
    <property type="match status" value="1"/>
</dbReference>